<keyword evidence="6" id="KW-1185">Reference proteome</keyword>
<dbReference type="PROSITE" id="PS50026">
    <property type="entry name" value="EGF_3"/>
    <property type="match status" value="1"/>
</dbReference>
<feature type="chain" id="PRO_5033437402" evidence="2">
    <location>
        <begin position="24"/>
        <end position="379"/>
    </location>
</feature>
<protein>
    <submittedName>
        <fullName evidence="5">Aste57867_15779 protein</fullName>
    </submittedName>
</protein>
<dbReference type="EMBL" id="VJMH01005755">
    <property type="protein sequence ID" value="KAF0693185.1"/>
    <property type="molecule type" value="Genomic_DNA"/>
</dbReference>
<accession>A0A485L5S4</accession>
<evidence type="ECO:0000256" key="2">
    <source>
        <dbReference type="SAM" id="SignalP"/>
    </source>
</evidence>
<evidence type="ECO:0000259" key="3">
    <source>
        <dbReference type="PROSITE" id="PS50026"/>
    </source>
</evidence>
<keyword evidence="1" id="KW-0245">EGF-like domain</keyword>
<gene>
    <name evidence="5" type="primary">Aste57867_15779</name>
    <name evidence="4" type="ORF">As57867_015723</name>
    <name evidence="5" type="ORF">ASTE57867_15779</name>
</gene>
<dbReference type="PROSITE" id="PS01186">
    <property type="entry name" value="EGF_2"/>
    <property type="match status" value="1"/>
</dbReference>
<reference evidence="5 6" key="1">
    <citation type="submission" date="2019-03" db="EMBL/GenBank/DDBJ databases">
        <authorList>
            <person name="Gaulin E."/>
            <person name="Dumas B."/>
        </authorList>
    </citation>
    <scope>NUCLEOTIDE SEQUENCE [LARGE SCALE GENOMIC DNA]</scope>
    <source>
        <strain evidence="5">CBS 568.67</strain>
    </source>
</reference>
<feature type="disulfide bond" evidence="1">
    <location>
        <begin position="214"/>
        <end position="223"/>
    </location>
</feature>
<dbReference type="PROSITE" id="PS00022">
    <property type="entry name" value="EGF_1"/>
    <property type="match status" value="1"/>
</dbReference>
<dbReference type="Gene3D" id="2.10.25.10">
    <property type="entry name" value="Laminin"/>
    <property type="match status" value="1"/>
</dbReference>
<evidence type="ECO:0000313" key="6">
    <source>
        <dbReference type="Proteomes" id="UP000332933"/>
    </source>
</evidence>
<name>A0A485L5S4_9STRA</name>
<feature type="domain" description="EGF-like" evidence="3">
    <location>
        <begin position="180"/>
        <end position="224"/>
    </location>
</feature>
<feature type="signal peptide" evidence="2">
    <location>
        <begin position="1"/>
        <end position="23"/>
    </location>
</feature>
<evidence type="ECO:0000313" key="4">
    <source>
        <dbReference type="EMBL" id="KAF0693185.1"/>
    </source>
</evidence>
<keyword evidence="2" id="KW-0732">Signal</keyword>
<dbReference type="AlphaFoldDB" id="A0A485L5S4"/>
<dbReference type="SMART" id="SM00181">
    <property type="entry name" value="EGF"/>
    <property type="match status" value="3"/>
</dbReference>
<dbReference type="InterPro" id="IPR000742">
    <property type="entry name" value="EGF"/>
</dbReference>
<dbReference type="SUPFAM" id="SSF57196">
    <property type="entry name" value="EGF/Laminin"/>
    <property type="match status" value="1"/>
</dbReference>
<sequence length="379" mass="38902">MVSFFFVATTAAVLLLFSPGAVSLDADCQADSDCAAYPGTACVPILRNSFSSEIVQSKCTLKSVCRGSSAGNCPSYNAPSAPGGELATQCVLVNTTRLRNIKCCGGTWTNSSGHARRLAGTAAPAAPIFTSNLVSPIDSSDCFQCYTDLHNPGNMYYAGQFACVPIVECMGHSAFPKACKTNLCTSGLGQLCNNHGTCYPTDIDDPKNSYGCACNIGYSGVQCEKVTSNLCLVDCGDGNTKGTCVDNKCKCNAGWTGFQCERCTTDAACGGLCNAVTGQCSCPLSTTDDLQVIANTCVDVSSLSASVVANSTCATINCGKNGFCTNGQCFCSQGCLGSVCTTCTDATCSNCLTGSKSTAASVAAVPWLVLALIGTALVH</sequence>
<evidence type="ECO:0000313" key="5">
    <source>
        <dbReference type="EMBL" id="VFT92567.1"/>
    </source>
</evidence>
<organism evidence="5 6">
    <name type="scientific">Aphanomyces stellatus</name>
    <dbReference type="NCBI Taxonomy" id="120398"/>
    <lineage>
        <taxon>Eukaryota</taxon>
        <taxon>Sar</taxon>
        <taxon>Stramenopiles</taxon>
        <taxon>Oomycota</taxon>
        <taxon>Saprolegniomycetes</taxon>
        <taxon>Saprolegniales</taxon>
        <taxon>Verrucalvaceae</taxon>
        <taxon>Aphanomyces</taxon>
    </lineage>
</organism>
<keyword evidence="1" id="KW-1015">Disulfide bond</keyword>
<dbReference type="EMBL" id="CAADRA010005776">
    <property type="protein sequence ID" value="VFT92567.1"/>
    <property type="molecule type" value="Genomic_DNA"/>
</dbReference>
<proteinExistence type="predicted"/>
<reference evidence="4" key="2">
    <citation type="submission" date="2019-06" db="EMBL/GenBank/DDBJ databases">
        <title>Genomics analysis of Aphanomyces spp. identifies a new class of oomycete effector associated with host adaptation.</title>
        <authorList>
            <person name="Gaulin E."/>
        </authorList>
    </citation>
    <scope>NUCLEOTIDE SEQUENCE</scope>
    <source>
        <strain evidence="4">CBS 578.67</strain>
    </source>
</reference>
<dbReference type="Proteomes" id="UP000332933">
    <property type="component" value="Unassembled WGS sequence"/>
</dbReference>
<evidence type="ECO:0000256" key="1">
    <source>
        <dbReference type="PROSITE-ProRule" id="PRU00076"/>
    </source>
</evidence>
<dbReference type="OrthoDB" id="6130531at2759"/>
<comment type="caution">
    <text evidence="1">Lacks conserved residue(s) required for the propagation of feature annotation.</text>
</comment>